<proteinExistence type="predicted"/>
<evidence type="ECO:0000313" key="2">
    <source>
        <dbReference type="EMBL" id="SEB02160.1"/>
    </source>
</evidence>
<sequence length="112" mass="12395">MSRPKLQPYPGLRAFERYESRIFFGRQQQVDDLLARLKQHHFLAVLGASGSGKSSLVKAGLLPGLEKGYMGEVGSRWAIAEMRPGDQPFVRLAEGLLADKVFAGNWENPPPS</sequence>
<dbReference type="EMBL" id="FNQP01000025">
    <property type="protein sequence ID" value="SEB02160.1"/>
    <property type="molecule type" value="Genomic_DNA"/>
</dbReference>
<dbReference type="Pfam" id="PF20703">
    <property type="entry name" value="nSTAND1"/>
    <property type="match status" value="1"/>
</dbReference>
<dbReference type="SUPFAM" id="SSF52540">
    <property type="entry name" value="P-loop containing nucleoside triphosphate hydrolases"/>
    <property type="match status" value="1"/>
</dbReference>
<accession>A0A1H4FZB7</accession>
<protein>
    <recommendedName>
        <fullName evidence="1">Novel STAND NTPase 1 domain-containing protein</fullName>
    </recommendedName>
</protein>
<organism evidence="2 3">
    <name type="scientific">Thiothrix caldifontis</name>
    <dbReference type="NCBI Taxonomy" id="525918"/>
    <lineage>
        <taxon>Bacteria</taxon>
        <taxon>Pseudomonadati</taxon>
        <taxon>Pseudomonadota</taxon>
        <taxon>Gammaproteobacteria</taxon>
        <taxon>Thiotrichales</taxon>
        <taxon>Thiotrichaceae</taxon>
        <taxon>Thiothrix</taxon>
    </lineage>
</organism>
<dbReference type="Proteomes" id="UP000199397">
    <property type="component" value="Unassembled WGS sequence"/>
</dbReference>
<dbReference type="RefSeq" id="WP_093070186.1">
    <property type="nucleotide sequence ID" value="NZ_FNQP01000025.1"/>
</dbReference>
<dbReference type="OrthoDB" id="5559045at2"/>
<evidence type="ECO:0000313" key="3">
    <source>
        <dbReference type="Proteomes" id="UP000199397"/>
    </source>
</evidence>
<gene>
    <name evidence="2" type="ORF">SAMN05660964_03179</name>
</gene>
<dbReference type="InterPro" id="IPR027417">
    <property type="entry name" value="P-loop_NTPase"/>
</dbReference>
<name>A0A1H4FZB7_9GAMM</name>
<dbReference type="InterPro" id="IPR049052">
    <property type="entry name" value="nSTAND1"/>
</dbReference>
<dbReference type="Gene3D" id="3.40.50.300">
    <property type="entry name" value="P-loop containing nucleotide triphosphate hydrolases"/>
    <property type="match status" value="1"/>
</dbReference>
<keyword evidence="3" id="KW-1185">Reference proteome</keyword>
<reference evidence="2 3" key="1">
    <citation type="submission" date="2016-10" db="EMBL/GenBank/DDBJ databases">
        <authorList>
            <person name="de Groot N.N."/>
        </authorList>
    </citation>
    <scope>NUCLEOTIDE SEQUENCE [LARGE SCALE GENOMIC DNA]</scope>
    <source>
        <strain evidence="2 3">DSM 21228</strain>
    </source>
</reference>
<feature type="domain" description="Novel STAND NTPase 1" evidence="1">
    <location>
        <begin position="8"/>
        <end position="96"/>
    </location>
</feature>
<evidence type="ECO:0000259" key="1">
    <source>
        <dbReference type="Pfam" id="PF20703"/>
    </source>
</evidence>
<dbReference type="STRING" id="525918.SAMN05660964_03179"/>
<dbReference type="AlphaFoldDB" id="A0A1H4FZB7"/>